<keyword evidence="1" id="KW-0812">Transmembrane</keyword>
<protein>
    <submittedName>
        <fullName evidence="2">Uncharacterized protein</fullName>
    </submittedName>
</protein>
<feature type="transmembrane region" description="Helical" evidence="1">
    <location>
        <begin position="120"/>
        <end position="139"/>
    </location>
</feature>
<reference evidence="3" key="1">
    <citation type="journal article" date="2020" name="MBio">
        <title>Horizontal gene transfer to a defensive symbiont with a reduced genome amongst a multipartite beetle microbiome.</title>
        <authorList>
            <person name="Waterworth S.C."/>
            <person name="Florez L.V."/>
            <person name="Rees E.R."/>
            <person name="Hertweck C."/>
            <person name="Kaltenpoth M."/>
            <person name="Kwan J.C."/>
        </authorList>
    </citation>
    <scope>NUCLEOTIDE SEQUENCE [LARGE SCALE GENOMIC DNA]</scope>
</reference>
<keyword evidence="1" id="KW-1133">Transmembrane helix</keyword>
<evidence type="ECO:0000313" key="3">
    <source>
        <dbReference type="Proteomes" id="UP000461670"/>
    </source>
</evidence>
<dbReference type="Proteomes" id="UP000461670">
    <property type="component" value="Unassembled WGS sequence"/>
</dbReference>
<dbReference type="EMBL" id="WNDQ01000037">
    <property type="protein sequence ID" value="KAF1020336.1"/>
    <property type="molecule type" value="Genomic_DNA"/>
</dbReference>
<accession>A0A7V8FMR9</accession>
<organism evidence="2 3">
    <name type="scientific">Paracidovorax wautersii</name>
    <dbReference type="NCBI Taxonomy" id="1177982"/>
    <lineage>
        <taxon>Bacteria</taxon>
        <taxon>Pseudomonadati</taxon>
        <taxon>Pseudomonadota</taxon>
        <taxon>Betaproteobacteria</taxon>
        <taxon>Burkholderiales</taxon>
        <taxon>Comamonadaceae</taxon>
        <taxon>Paracidovorax</taxon>
    </lineage>
</organism>
<keyword evidence="1" id="KW-0472">Membrane</keyword>
<proteinExistence type="predicted"/>
<feature type="transmembrane region" description="Helical" evidence="1">
    <location>
        <begin position="145"/>
        <end position="161"/>
    </location>
</feature>
<comment type="caution">
    <text evidence="2">The sequence shown here is derived from an EMBL/GenBank/DDBJ whole genome shotgun (WGS) entry which is preliminary data.</text>
</comment>
<name>A0A7V8FMR9_9BURK</name>
<gene>
    <name evidence="2" type="ORF">GAK30_02583</name>
</gene>
<dbReference type="AlphaFoldDB" id="A0A7V8FMR9"/>
<evidence type="ECO:0000313" key="2">
    <source>
        <dbReference type="EMBL" id="KAF1020336.1"/>
    </source>
</evidence>
<evidence type="ECO:0000256" key="1">
    <source>
        <dbReference type="SAM" id="Phobius"/>
    </source>
</evidence>
<sequence>MQIPSHWAEATLHHAQDGRKITIRRYGWSDTSEADAQRLADERAHEALARAAAGEDVVRREPRRGYNGAEGTPIREEIVDQRGDSVLTRNSYGAVCLNTPDVLFVDIDDAAFEPPVVGNAGVWVAGILLALAAGIFVNLSYAPHGWLLAGLILMGTALIGLRQGRRGEALGAQRRETALARVRGQIEQFLAARPDWRLRLYRTPAGLRLLAVHRTFTPDEAEAQACFAAFEADPIYTRMCQSQRCFRARVSPKPWRMSYRRGLPTALAHWPVPAASRQARERWIQDYTGKAKAFASCHFLEEFGSGTGHPRALAVQDWHDELCRAHEARLPLA</sequence>